<keyword evidence="2" id="KW-1185">Reference proteome</keyword>
<dbReference type="RefSeq" id="WP_100987564.1">
    <property type="nucleotide sequence ID" value="NZ_CP025096.1"/>
</dbReference>
<dbReference type="KEGG" id="spir:CWM47_08455"/>
<reference evidence="1 2" key="1">
    <citation type="submission" date="2017-11" db="EMBL/GenBank/DDBJ databases">
        <title>Taxonomic description and genome sequences of Spirosoma HA7 sp. nov., isolated from pollen microhabitat of Corylus avellana.</title>
        <authorList>
            <person name="Ambika Manirajan B."/>
            <person name="Suarez C."/>
            <person name="Ratering S."/>
            <person name="Geissler-Plaum R."/>
            <person name="Cardinale M."/>
            <person name="Sylvia S."/>
        </authorList>
    </citation>
    <scope>NUCLEOTIDE SEQUENCE [LARGE SCALE GENOMIC DNA]</scope>
    <source>
        <strain evidence="1 2">HA7</strain>
    </source>
</reference>
<organism evidence="1 2">
    <name type="scientific">Spirosoma pollinicola</name>
    <dbReference type="NCBI Taxonomy" id="2057025"/>
    <lineage>
        <taxon>Bacteria</taxon>
        <taxon>Pseudomonadati</taxon>
        <taxon>Bacteroidota</taxon>
        <taxon>Cytophagia</taxon>
        <taxon>Cytophagales</taxon>
        <taxon>Cytophagaceae</taxon>
        <taxon>Spirosoma</taxon>
    </lineage>
</organism>
<dbReference type="Proteomes" id="UP000232883">
    <property type="component" value="Chromosome"/>
</dbReference>
<gene>
    <name evidence="1" type="ORF">CWM47_08455</name>
</gene>
<protein>
    <submittedName>
        <fullName evidence="1">Uncharacterized protein</fullName>
    </submittedName>
</protein>
<sequence length="219" mass="26025">MLELQEIKAFLEDQSNLIIDLNISAKNMNRLFIDKYEFEGKIKEHGFFQHHIYQLKFISVIQLSKLFSPKKNEKRSFHRLCNKLETSEYGASLKELFESNQDKLTEEVKGKSEVVGLVVEVRSLLSSHNELINRVIALRDQVYAHIDKKSKTQYITMDEIEILVELANKVYNLIRLRIFFWQTRFEHIEDWSIDYVLLSMSENKKRDIEKIRLKKGLDL</sequence>
<dbReference type="EMBL" id="CP025096">
    <property type="protein sequence ID" value="AUD01844.1"/>
    <property type="molecule type" value="Genomic_DNA"/>
</dbReference>
<dbReference type="AlphaFoldDB" id="A0A2K8YW81"/>
<evidence type="ECO:0000313" key="1">
    <source>
        <dbReference type="EMBL" id="AUD01844.1"/>
    </source>
</evidence>
<proteinExistence type="predicted"/>
<name>A0A2K8YW81_9BACT</name>
<accession>A0A2K8YW81</accession>
<dbReference type="OrthoDB" id="978977at2"/>
<evidence type="ECO:0000313" key="2">
    <source>
        <dbReference type="Proteomes" id="UP000232883"/>
    </source>
</evidence>